<reference evidence="1" key="2">
    <citation type="submission" date="2023-06" db="EMBL/GenBank/DDBJ databases">
        <authorList>
            <consortium name="Lawrence Berkeley National Laboratory"/>
            <person name="Haridas S."/>
            <person name="Hensen N."/>
            <person name="Bonometti L."/>
            <person name="Westerberg I."/>
            <person name="Brannstrom I.O."/>
            <person name="Guillou S."/>
            <person name="Cros-Aarteil S."/>
            <person name="Calhoun S."/>
            <person name="Kuo A."/>
            <person name="Mondo S."/>
            <person name="Pangilinan J."/>
            <person name="Riley R."/>
            <person name="LaButti K."/>
            <person name="Andreopoulos B."/>
            <person name="Lipzen A."/>
            <person name="Chen C."/>
            <person name="Yanf M."/>
            <person name="Daum C."/>
            <person name="Ng V."/>
            <person name="Clum A."/>
            <person name="Steindorff A."/>
            <person name="Ohm R."/>
            <person name="Martin F."/>
            <person name="Silar P."/>
            <person name="Natvig D."/>
            <person name="Lalanne C."/>
            <person name="Gautier V."/>
            <person name="Ament-velasquez S.L."/>
            <person name="Kruys A."/>
            <person name="Hutchinson M.I."/>
            <person name="Powell A.J."/>
            <person name="Barry K."/>
            <person name="Miller A.N."/>
            <person name="Grigoriev I.V."/>
            <person name="Debuchy R."/>
            <person name="Gladieux P."/>
            <person name="Thoren M.H."/>
            <person name="Johannesson H."/>
        </authorList>
    </citation>
    <scope>NUCLEOTIDE SEQUENCE</scope>
    <source>
        <strain evidence="1">CBS 232.78</strain>
    </source>
</reference>
<dbReference type="AlphaFoldDB" id="A0AAE0N3W1"/>
<evidence type="ECO:0000313" key="1">
    <source>
        <dbReference type="EMBL" id="KAK3369896.1"/>
    </source>
</evidence>
<keyword evidence="2" id="KW-1185">Reference proteome</keyword>
<organism evidence="1 2">
    <name type="scientific">Podospora didyma</name>
    <dbReference type="NCBI Taxonomy" id="330526"/>
    <lineage>
        <taxon>Eukaryota</taxon>
        <taxon>Fungi</taxon>
        <taxon>Dikarya</taxon>
        <taxon>Ascomycota</taxon>
        <taxon>Pezizomycotina</taxon>
        <taxon>Sordariomycetes</taxon>
        <taxon>Sordariomycetidae</taxon>
        <taxon>Sordariales</taxon>
        <taxon>Podosporaceae</taxon>
        <taxon>Podospora</taxon>
    </lineage>
</organism>
<dbReference type="EMBL" id="JAULSW010000009">
    <property type="protein sequence ID" value="KAK3369896.1"/>
    <property type="molecule type" value="Genomic_DNA"/>
</dbReference>
<protein>
    <submittedName>
        <fullName evidence="1">Uncharacterized protein</fullName>
    </submittedName>
</protein>
<evidence type="ECO:0000313" key="2">
    <source>
        <dbReference type="Proteomes" id="UP001285441"/>
    </source>
</evidence>
<comment type="caution">
    <text evidence="1">The sequence shown here is derived from an EMBL/GenBank/DDBJ whole genome shotgun (WGS) entry which is preliminary data.</text>
</comment>
<name>A0AAE0N3W1_9PEZI</name>
<dbReference type="Proteomes" id="UP001285441">
    <property type="component" value="Unassembled WGS sequence"/>
</dbReference>
<proteinExistence type="predicted"/>
<gene>
    <name evidence="1" type="ORF">B0H63DRAFT_454127</name>
</gene>
<sequence>MQCHFSDIIQVMREGVRWSSAKNIILELEFYVAFPKDAKYLYPLGRHYTLREFPNEPEWHSSWVAEITLSSHSRQALSNFQLDSLSRDNVHSVKVWNGDKDLIFRYVYAYPVETITARYDILPPCNDPSWFLPGGGAGIAPPQTATGLEKIDKAVIVRKRWLRQVDGQHGVEAKSSVAFEFITRQRMYSSEMVAVEP</sequence>
<reference evidence="1" key="1">
    <citation type="journal article" date="2023" name="Mol. Phylogenet. Evol.">
        <title>Genome-scale phylogeny and comparative genomics of the fungal order Sordariales.</title>
        <authorList>
            <person name="Hensen N."/>
            <person name="Bonometti L."/>
            <person name="Westerberg I."/>
            <person name="Brannstrom I.O."/>
            <person name="Guillou S."/>
            <person name="Cros-Aarteil S."/>
            <person name="Calhoun S."/>
            <person name="Haridas S."/>
            <person name="Kuo A."/>
            <person name="Mondo S."/>
            <person name="Pangilinan J."/>
            <person name="Riley R."/>
            <person name="LaButti K."/>
            <person name="Andreopoulos B."/>
            <person name="Lipzen A."/>
            <person name="Chen C."/>
            <person name="Yan M."/>
            <person name="Daum C."/>
            <person name="Ng V."/>
            <person name="Clum A."/>
            <person name="Steindorff A."/>
            <person name="Ohm R.A."/>
            <person name="Martin F."/>
            <person name="Silar P."/>
            <person name="Natvig D.O."/>
            <person name="Lalanne C."/>
            <person name="Gautier V."/>
            <person name="Ament-Velasquez S.L."/>
            <person name="Kruys A."/>
            <person name="Hutchinson M.I."/>
            <person name="Powell A.J."/>
            <person name="Barry K."/>
            <person name="Miller A.N."/>
            <person name="Grigoriev I.V."/>
            <person name="Debuchy R."/>
            <person name="Gladieux P."/>
            <person name="Hiltunen Thoren M."/>
            <person name="Johannesson H."/>
        </authorList>
    </citation>
    <scope>NUCLEOTIDE SEQUENCE</scope>
    <source>
        <strain evidence="1">CBS 232.78</strain>
    </source>
</reference>
<accession>A0AAE0N3W1</accession>